<accession>A0A0H4VHY6</accession>
<dbReference type="RefSeq" id="WP_048886106.1">
    <property type="nucleotide sequence ID" value="NZ_CP011310.1"/>
</dbReference>
<keyword evidence="2" id="KW-1185">Reference proteome</keyword>
<dbReference type="OrthoDB" id="6194699at2"/>
<reference evidence="1 2" key="1">
    <citation type="journal article" date="2015" name="Int. J. Syst. Evol. Microbiol.">
        <title>Erythrobacter atlanticus sp. nov., a bacterium from ocean sediment able to degrade polycyclic aromatic hydrocarbons.</title>
        <authorList>
            <person name="Zhuang L."/>
            <person name="Liu Y."/>
            <person name="Wang L."/>
            <person name="Wang W."/>
            <person name="Shao Z."/>
        </authorList>
    </citation>
    <scope>NUCLEOTIDE SEQUENCE [LARGE SCALE GENOMIC DNA]</scope>
    <source>
        <strain evidence="2">s21-N3</strain>
    </source>
</reference>
<reference evidence="2" key="2">
    <citation type="submission" date="2015-04" db="EMBL/GenBank/DDBJ databases">
        <title>The complete genome sequence of Erythrobacter sp. s21-N3.</title>
        <authorList>
            <person name="Zhuang L."/>
            <person name="Liu Y."/>
            <person name="Shao Z."/>
        </authorList>
    </citation>
    <scope>NUCLEOTIDE SEQUENCE [LARGE SCALE GENOMIC DNA]</scope>
    <source>
        <strain evidence="2">s21-N3</strain>
    </source>
</reference>
<dbReference type="EMBL" id="CP011310">
    <property type="protein sequence ID" value="AKQ42569.1"/>
    <property type="molecule type" value="Genomic_DNA"/>
</dbReference>
<gene>
    <name evidence="1" type="ORF">CP97_11785</name>
</gene>
<dbReference type="PATRIC" id="fig|1648404.4.peg.2454"/>
<evidence type="ECO:0000313" key="1">
    <source>
        <dbReference type="EMBL" id="AKQ42569.1"/>
    </source>
</evidence>
<dbReference type="AlphaFoldDB" id="A0A0H4VHY6"/>
<dbReference type="KEGG" id="ery:CP97_11785"/>
<protein>
    <submittedName>
        <fullName evidence="1">Uncharacterized protein</fullName>
    </submittedName>
</protein>
<dbReference type="STRING" id="1648404.CP97_11785"/>
<name>A0A0H4VHY6_9SPHN</name>
<dbReference type="Proteomes" id="UP000059113">
    <property type="component" value="Chromosome"/>
</dbReference>
<organism evidence="1 2">
    <name type="scientific">Aurantiacibacter atlanticus</name>
    <dbReference type="NCBI Taxonomy" id="1648404"/>
    <lineage>
        <taxon>Bacteria</taxon>
        <taxon>Pseudomonadati</taxon>
        <taxon>Pseudomonadota</taxon>
        <taxon>Alphaproteobacteria</taxon>
        <taxon>Sphingomonadales</taxon>
        <taxon>Erythrobacteraceae</taxon>
        <taxon>Aurantiacibacter</taxon>
    </lineage>
</organism>
<evidence type="ECO:0000313" key="2">
    <source>
        <dbReference type="Proteomes" id="UP000059113"/>
    </source>
</evidence>
<sequence length="133" mass="14369">MPQSPGDISGEWDGQFAYPAGDGPVTPFIAAIVQRGGSFTGTILEPDLYLGGMKAEATIMGIVGGSSVDFTKTYRSASMGYENPVDYVGKLSQDCEHITGMWSLLDMNGSFEMTRRSRPLAQEKRVAATEVHR</sequence>
<proteinExistence type="predicted"/>